<feature type="transmembrane region" description="Helical" evidence="2">
    <location>
        <begin position="77"/>
        <end position="101"/>
    </location>
</feature>
<dbReference type="HOGENOM" id="CLU_2265795_0_0_1"/>
<dbReference type="AlphaFoldDB" id="R9AI15"/>
<reference evidence="4" key="1">
    <citation type="journal article" date="2013" name="BMC Genomics">
        <title>Genome and transcriptome sequencing of the halophilic fungus Wallemia ichthyophaga: haloadaptations present and absent.</title>
        <authorList>
            <person name="Zajc J."/>
            <person name="Liu Y."/>
            <person name="Dai W."/>
            <person name="Yang Z."/>
            <person name="Hu J."/>
            <person name="Gostincar C."/>
            <person name="Gunde-Cimerman N."/>
        </authorList>
    </citation>
    <scope>NUCLEOTIDE SEQUENCE [LARGE SCALE GENOMIC DNA]</scope>
    <source>
        <strain evidence="4">EXF-994 / CBS 113033</strain>
    </source>
</reference>
<keyword evidence="2" id="KW-1133">Transmembrane helix</keyword>
<keyword evidence="4" id="KW-1185">Reference proteome</keyword>
<evidence type="ECO:0000256" key="1">
    <source>
        <dbReference type="SAM" id="MobiDB-lite"/>
    </source>
</evidence>
<dbReference type="EMBL" id="KE007229">
    <property type="protein sequence ID" value="EOR01854.1"/>
    <property type="molecule type" value="Genomic_DNA"/>
</dbReference>
<keyword evidence="2" id="KW-0812">Transmembrane</keyword>
<feature type="region of interest" description="Disordered" evidence="1">
    <location>
        <begin position="1"/>
        <end position="35"/>
    </location>
</feature>
<evidence type="ECO:0000313" key="3">
    <source>
        <dbReference type="EMBL" id="EOR01854.1"/>
    </source>
</evidence>
<protein>
    <submittedName>
        <fullName evidence="3">Uncharacterized protein</fullName>
    </submittedName>
</protein>
<proteinExistence type="predicted"/>
<dbReference type="GeneID" id="20377042"/>
<dbReference type="Proteomes" id="UP000014064">
    <property type="component" value="Unassembled WGS sequence"/>
</dbReference>
<evidence type="ECO:0000256" key="2">
    <source>
        <dbReference type="SAM" id="Phobius"/>
    </source>
</evidence>
<name>R9AI15_WALI9</name>
<sequence length="103" mass="11378">MAYKHWYSHRTANHVNEASDNDKPPTNTPKTPKNHASYVIAHSIDSEKHLISSEHYSIAEKGSIATPLRQSPTSFQAVSVVVAIALLIASSEISILILFAIRR</sequence>
<accession>R9AI15</accession>
<organism evidence="3 4">
    <name type="scientific">Wallemia ichthyophaga (strain EXF-994 / CBS 113033)</name>
    <dbReference type="NCBI Taxonomy" id="1299270"/>
    <lineage>
        <taxon>Eukaryota</taxon>
        <taxon>Fungi</taxon>
        <taxon>Dikarya</taxon>
        <taxon>Basidiomycota</taxon>
        <taxon>Wallemiomycotina</taxon>
        <taxon>Wallemiomycetes</taxon>
        <taxon>Wallemiales</taxon>
        <taxon>Wallemiaceae</taxon>
        <taxon>Wallemia</taxon>
    </lineage>
</organism>
<feature type="compositionally biased region" description="Basic residues" evidence="1">
    <location>
        <begin position="1"/>
        <end position="12"/>
    </location>
</feature>
<gene>
    <name evidence="3" type="ORF">J056_004090</name>
</gene>
<evidence type="ECO:0000313" key="4">
    <source>
        <dbReference type="Proteomes" id="UP000014064"/>
    </source>
</evidence>
<keyword evidence="2" id="KW-0472">Membrane</keyword>
<dbReference type="RefSeq" id="XP_009267574.1">
    <property type="nucleotide sequence ID" value="XM_009269299.1"/>
</dbReference>
<dbReference type="KEGG" id="wic:J056_004090"/>